<dbReference type="GO" id="GO:0010073">
    <property type="term" value="P:meristem maintenance"/>
    <property type="evidence" value="ECO:0007669"/>
    <property type="project" value="InterPro"/>
</dbReference>
<feature type="region of interest" description="Disordered" evidence="1">
    <location>
        <begin position="1"/>
        <end position="96"/>
    </location>
</feature>
<sequence length="841" mass="94449">RQRRRTVACGLQLRRQPPCPRPRAEDPNPSAAAGRRAVDGSRLDGRHGDMSSSKRRGGGRRGRGRGRGAVAENDMDHLETSAPSSPSTTSDREDHPVLIPRQSLACYVGSSELSSTLLNPKINHRSDAIFGDQAVEQLKLRHHKPLKFHERYRPYLRDAGLLGLSQICQKMPQLDKALITALVERWRPETHSFHLASGEITVTLQDVAMLFALPIDGRPVCSSTDHDYGQVVLDCLGLDARGPAMPGKSFLHYKWLKKNFYELPEDADDITVERHVRAYILSLLCGVLFPDGTGRMSLIYLPLIADLSRVSTYSWGSALLAFLYRSLCSVASSHNIKNIGGSLLLLQLWSWERFHVGRPLVRSPLCAEIGIEQDPPPIGFRWVGARPQSENATRCLKQYRDELNLQRVDQVKWEPYLLIESSTLPPLCTKDADLWLTQAPLINFPIVEMYLPERVMRQFGLRQCIPPPFRPTLQSLHRISRRGRERENWEETHHEYIQEWEARRQRIFRDTEQYDPSSYDEYLRWYSGATRRYLVPATSDDAEAGPSASHDDSLDPQYQTKSPMIRKAVDKLEGMVKKAKRAMTSTADTTTQALVAEFLHGFQDVLQDLGEVQKSSDPAVQPCGSDTSPQILHEAGENIDTNEEDQQEEDEELNTVEHASLTLEPVNEENDFSNTVLPENPLLSVEENCDSAAPATDNCEAATPATDLVIPQPGEDLHQDEHLEDHDEMEQTIFMVEPKFEEDDGSNFVLPPSPPELLLEDQGEPTKPTEELGESAGLGTESCPVEQGLEVGETEDQENPSTAEHDIVMVEHMDEEHNKNCNGVYSSCQVSSAIVDPIQIE</sequence>
<dbReference type="PANTHER" id="PTHR46033:SF53">
    <property type="entry name" value="OS01G0531200 PROTEIN"/>
    <property type="match status" value="1"/>
</dbReference>
<feature type="region of interest" description="Disordered" evidence="1">
    <location>
        <begin position="539"/>
        <end position="563"/>
    </location>
</feature>
<name>A0AAQ3X276_PASNO</name>
<gene>
    <name evidence="3" type="ORF">U9M48_029333</name>
</gene>
<feature type="domain" description="Aminotransferase-like plant mobile" evidence="2">
    <location>
        <begin position="170"/>
        <end position="526"/>
    </location>
</feature>
<keyword evidence="4" id="KW-1185">Reference proteome</keyword>
<dbReference type="Pfam" id="PF10536">
    <property type="entry name" value="PMD"/>
    <property type="match status" value="1"/>
</dbReference>
<feature type="compositionally biased region" description="Basic residues" evidence="1">
    <location>
        <begin position="53"/>
        <end position="66"/>
    </location>
</feature>
<evidence type="ECO:0000256" key="1">
    <source>
        <dbReference type="SAM" id="MobiDB-lite"/>
    </source>
</evidence>
<reference evidence="3 4" key="1">
    <citation type="submission" date="2024-02" db="EMBL/GenBank/DDBJ databases">
        <title>High-quality chromosome-scale genome assembly of Pensacola bahiagrass (Paspalum notatum Flugge var. saurae).</title>
        <authorList>
            <person name="Vega J.M."/>
            <person name="Podio M."/>
            <person name="Orjuela J."/>
            <person name="Siena L.A."/>
            <person name="Pessino S.C."/>
            <person name="Combes M.C."/>
            <person name="Mariac C."/>
            <person name="Albertini E."/>
            <person name="Pupilli F."/>
            <person name="Ortiz J.P.A."/>
            <person name="Leblanc O."/>
        </authorList>
    </citation>
    <scope>NUCLEOTIDE SEQUENCE [LARGE SCALE GENOMIC DNA]</scope>
    <source>
        <strain evidence="3">R1</strain>
        <tissue evidence="3">Leaf</tissue>
    </source>
</reference>
<proteinExistence type="predicted"/>
<dbReference type="InterPro" id="IPR019557">
    <property type="entry name" value="AminoTfrase-like_pln_mobile"/>
</dbReference>
<feature type="region of interest" description="Disordered" evidence="1">
    <location>
        <begin position="753"/>
        <end position="805"/>
    </location>
</feature>
<protein>
    <recommendedName>
        <fullName evidence="2">Aminotransferase-like plant mobile domain-containing protein</fullName>
    </recommendedName>
</protein>
<dbReference type="EMBL" id="CP144750">
    <property type="protein sequence ID" value="WVZ82016.1"/>
    <property type="molecule type" value="Genomic_DNA"/>
</dbReference>
<organism evidence="3 4">
    <name type="scientific">Paspalum notatum var. saurae</name>
    <dbReference type="NCBI Taxonomy" id="547442"/>
    <lineage>
        <taxon>Eukaryota</taxon>
        <taxon>Viridiplantae</taxon>
        <taxon>Streptophyta</taxon>
        <taxon>Embryophyta</taxon>
        <taxon>Tracheophyta</taxon>
        <taxon>Spermatophyta</taxon>
        <taxon>Magnoliopsida</taxon>
        <taxon>Liliopsida</taxon>
        <taxon>Poales</taxon>
        <taxon>Poaceae</taxon>
        <taxon>PACMAD clade</taxon>
        <taxon>Panicoideae</taxon>
        <taxon>Andropogonodae</taxon>
        <taxon>Paspaleae</taxon>
        <taxon>Paspalinae</taxon>
        <taxon>Paspalum</taxon>
    </lineage>
</organism>
<evidence type="ECO:0000313" key="3">
    <source>
        <dbReference type="EMBL" id="WVZ82016.1"/>
    </source>
</evidence>
<feature type="compositionally biased region" description="Basic and acidic residues" evidence="1">
    <location>
        <begin position="36"/>
        <end position="49"/>
    </location>
</feature>
<dbReference type="AlphaFoldDB" id="A0AAQ3X276"/>
<evidence type="ECO:0000313" key="4">
    <source>
        <dbReference type="Proteomes" id="UP001341281"/>
    </source>
</evidence>
<dbReference type="PANTHER" id="PTHR46033">
    <property type="entry name" value="PROTEIN MAIN-LIKE 2"/>
    <property type="match status" value="1"/>
</dbReference>
<feature type="compositionally biased region" description="Low complexity" evidence="1">
    <location>
        <begin position="80"/>
        <end position="89"/>
    </location>
</feature>
<dbReference type="Proteomes" id="UP001341281">
    <property type="component" value="Chromosome 06"/>
</dbReference>
<accession>A0AAQ3X276</accession>
<feature type="non-terminal residue" evidence="3">
    <location>
        <position position="1"/>
    </location>
</feature>
<dbReference type="InterPro" id="IPR044824">
    <property type="entry name" value="MAIN-like"/>
</dbReference>
<evidence type="ECO:0000259" key="2">
    <source>
        <dbReference type="Pfam" id="PF10536"/>
    </source>
</evidence>